<organism evidence="5 6">
    <name type="scientific">Brevundimonas naejangsanensis</name>
    <dbReference type="NCBI Taxonomy" id="588932"/>
    <lineage>
        <taxon>Bacteria</taxon>
        <taxon>Pseudomonadati</taxon>
        <taxon>Pseudomonadota</taxon>
        <taxon>Alphaproteobacteria</taxon>
        <taxon>Caulobacterales</taxon>
        <taxon>Caulobacteraceae</taxon>
        <taxon>Brevundimonas</taxon>
    </lineage>
</organism>
<dbReference type="Proteomes" id="UP000077603">
    <property type="component" value="Chromosome"/>
</dbReference>
<dbReference type="SMART" id="SM00342">
    <property type="entry name" value="HTH_ARAC"/>
    <property type="match status" value="1"/>
</dbReference>
<reference evidence="5 6" key="1">
    <citation type="journal article" date="2014" name="Genome Announc.">
        <title>Genome Sequence of a Promising Hydrogen-Producing Facultative Anaerobic Bacterium, Brevundimonas naejangsanensis Strain B1.</title>
        <authorList>
            <person name="Su H."/>
            <person name="Zhang T."/>
            <person name="Bao M."/>
            <person name="Jiang Y."/>
            <person name="Wang Y."/>
            <person name="Tan T."/>
        </authorList>
    </citation>
    <scope>NUCLEOTIDE SEQUENCE [LARGE SCALE GENOMIC DNA]</scope>
    <source>
        <strain evidence="5 6">B1</strain>
    </source>
</reference>
<dbReference type="PANTHER" id="PTHR46796">
    <property type="entry name" value="HTH-TYPE TRANSCRIPTIONAL ACTIVATOR RHAS-RELATED"/>
    <property type="match status" value="1"/>
</dbReference>
<name>A0A172Y6N6_9CAUL</name>
<evidence type="ECO:0000256" key="1">
    <source>
        <dbReference type="ARBA" id="ARBA00023015"/>
    </source>
</evidence>
<dbReference type="Gene3D" id="1.10.10.60">
    <property type="entry name" value="Homeodomain-like"/>
    <property type="match status" value="1"/>
</dbReference>
<dbReference type="EMBL" id="CP015614">
    <property type="protein sequence ID" value="ANF54883.1"/>
    <property type="molecule type" value="Genomic_DNA"/>
</dbReference>
<protein>
    <recommendedName>
        <fullName evidence="4">HTH araC/xylS-type domain-containing protein</fullName>
    </recommendedName>
</protein>
<evidence type="ECO:0000256" key="3">
    <source>
        <dbReference type="ARBA" id="ARBA00023163"/>
    </source>
</evidence>
<keyword evidence="2" id="KW-0238">DNA-binding</keyword>
<evidence type="ECO:0000259" key="4">
    <source>
        <dbReference type="PROSITE" id="PS01124"/>
    </source>
</evidence>
<proteinExistence type="predicted"/>
<dbReference type="GO" id="GO:0003700">
    <property type="term" value="F:DNA-binding transcription factor activity"/>
    <property type="evidence" value="ECO:0007669"/>
    <property type="project" value="InterPro"/>
</dbReference>
<dbReference type="AlphaFoldDB" id="A0A172Y6N6"/>
<gene>
    <name evidence="5" type="ORF">DA69_09070</name>
</gene>
<evidence type="ECO:0000313" key="5">
    <source>
        <dbReference type="EMBL" id="ANF54883.1"/>
    </source>
</evidence>
<keyword evidence="3" id="KW-0804">Transcription</keyword>
<dbReference type="GO" id="GO:0043565">
    <property type="term" value="F:sequence-specific DNA binding"/>
    <property type="evidence" value="ECO:0007669"/>
    <property type="project" value="InterPro"/>
</dbReference>
<dbReference type="InterPro" id="IPR050204">
    <property type="entry name" value="AraC_XylS_family_regulators"/>
</dbReference>
<dbReference type="PROSITE" id="PS01124">
    <property type="entry name" value="HTH_ARAC_FAMILY_2"/>
    <property type="match status" value="1"/>
</dbReference>
<keyword evidence="6" id="KW-1185">Reference proteome</keyword>
<dbReference type="InterPro" id="IPR009057">
    <property type="entry name" value="Homeodomain-like_sf"/>
</dbReference>
<dbReference type="SUPFAM" id="SSF46689">
    <property type="entry name" value="Homeodomain-like"/>
    <property type="match status" value="2"/>
</dbReference>
<evidence type="ECO:0000313" key="6">
    <source>
        <dbReference type="Proteomes" id="UP000077603"/>
    </source>
</evidence>
<accession>A0A172Y6N6</accession>
<dbReference type="RefSeq" id="WP_025978406.1">
    <property type="nucleotide sequence ID" value="NZ_CP015614.1"/>
</dbReference>
<dbReference type="STRING" id="588932.DA69_09070"/>
<keyword evidence="1" id="KW-0805">Transcription regulation</keyword>
<feature type="domain" description="HTH araC/xylS-type" evidence="4">
    <location>
        <begin position="130"/>
        <end position="228"/>
    </location>
</feature>
<dbReference type="InterPro" id="IPR018060">
    <property type="entry name" value="HTH_AraC"/>
</dbReference>
<dbReference type="Pfam" id="PF12833">
    <property type="entry name" value="HTH_18"/>
    <property type="match status" value="1"/>
</dbReference>
<evidence type="ECO:0000256" key="2">
    <source>
        <dbReference type="ARBA" id="ARBA00023125"/>
    </source>
</evidence>
<dbReference type="KEGG" id="bne:DA69_09070"/>
<sequence length="248" mass="26660">MSASDGIRKARRLQSDGDVDFIPAGCWGWWRDEGPSSLIALTLCPSVISSAASTMARPIRSVRLSPRLGFRDDRLAALARLTPKDDDPASWPFVDALATAVAIQLIIHAEAPSAPSTPTRLKPLGQRRLKAVLAHMDARLDQPLSLDGLAEVVGLKRSQFAAAFRLATGQSPTQYLIRRRVEVAAQLLQSGPVSISEVAFQTGFAHQSHLSRAMRRHVGLSPAALIRASDSASAGRSDETIKLALRSA</sequence>